<evidence type="ECO:0000313" key="7">
    <source>
        <dbReference type="Proteomes" id="UP000823638"/>
    </source>
</evidence>
<sequence length="508" mass="56798">MSCSIRFNSVSFKYPDSSNLLFSGVNFSFVPPGWSGLVGSNGSEKSTFLSLITGKLVPESGSVSVSGSIGFCSQLYTPLTEDDFQYLYDYSGEMWEYRRLLAISEEMFFREETLSGGEKKRLQLFSVLARNPDILLLDEPTNHLDVETKERLLSALKRFPGTGIIVSHDKAFLTELTQRTILFFSDGNGNPTVFEDYPLPVDKALAELEIRQKGIVQKRKNMREKLEKISRSIASVETGINQKSRKLSKRGLGSKDHDGKSKVDAARLSGKDRGLGDRKRALTKERERLESELSGVDVHLRRKTGISDYGFSRLFSGFVIPGAELTVGDYRLSVPDIELKPFSRIAVKGENGTGKTLFLKHISRVVRDKIGAEHLAYIKQEYSKTEIKNLIDRFMLLDATTRGRVISDLYRLGSSPASFTSTSENLALSPGEIRKLDFVLAMNGRISIVIMDEPTNYLDITAIIVLEDILKKSGVTTVIVSHDEAFLESCTDYEIFIRRKGNSGQVIF</sequence>
<dbReference type="InterPro" id="IPR003593">
    <property type="entry name" value="AAA+_ATPase"/>
</dbReference>
<dbReference type="AlphaFoldDB" id="A0A9D9N1P6"/>
<keyword evidence="3 6" id="KW-0067">ATP-binding</keyword>
<gene>
    <name evidence="6" type="ORF">IAA81_02510</name>
</gene>
<protein>
    <submittedName>
        <fullName evidence="6">ABC-F family ATP-binding cassette domain-containing protein</fullName>
    </submittedName>
</protein>
<dbReference type="GO" id="GO:0005524">
    <property type="term" value="F:ATP binding"/>
    <property type="evidence" value="ECO:0007669"/>
    <property type="project" value="UniProtKB-KW"/>
</dbReference>
<dbReference type="PANTHER" id="PTHR19211">
    <property type="entry name" value="ATP-BINDING TRANSPORT PROTEIN-RELATED"/>
    <property type="match status" value="1"/>
</dbReference>
<feature type="compositionally biased region" description="Basic and acidic residues" evidence="4">
    <location>
        <begin position="253"/>
        <end position="283"/>
    </location>
</feature>
<evidence type="ECO:0000256" key="4">
    <source>
        <dbReference type="SAM" id="MobiDB-lite"/>
    </source>
</evidence>
<dbReference type="InterPro" id="IPR027417">
    <property type="entry name" value="P-loop_NTPase"/>
</dbReference>
<reference evidence="6" key="2">
    <citation type="journal article" date="2021" name="PeerJ">
        <title>Extensive microbial diversity within the chicken gut microbiome revealed by metagenomics and culture.</title>
        <authorList>
            <person name="Gilroy R."/>
            <person name="Ravi A."/>
            <person name="Getino M."/>
            <person name="Pursley I."/>
            <person name="Horton D.L."/>
            <person name="Alikhan N.F."/>
            <person name="Baker D."/>
            <person name="Gharbi K."/>
            <person name="Hall N."/>
            <person name="Watson M."/>
            <person name="Adriaenssens E.M."/>
            <person name="Foster-Nyarko E."/>
            <person name="Jarju S."/>
            <person name="Secka A."/>
            <person name="Antonio M."/>
            <person name="Oren A."/>
            <person name="Chaudhuri R.R."/>
            <person name="La Ragione R."/>
            <person name="Hildebrand F."/>
            <person name="Pallen M.J."/>
        </authorList>
    </citation>
    <scope>NUCLEOTIDE SEQUENCE</scope>
    <source>
        <strain evidence="6">10532</strain>
    </source>
</reference>
<dbReference type="InterPro" id="IPR050611">
    <property type="entry name" value="ABCF"/>
</dbReference>
<dbReference type="SUPFAM" id="SSF52540">
    <property type="entry name" value="P-loop containing nucleoside triphosphate hydrolases"/>
    <property type="match status" value="2"/>
</dbReference>
<evidence type="ECO:0000256" key="2">
    <source>
        <dbReference type="ARBA" id="ARBA00022741"/>
    </source>
</evidence>
<feature type="domain" description="ABC transporter" evidence="5">
    <location>
        <begin position="5"/>
        <end position="238"/>
    </location>
</feature>
<dbReference type="EMBL" id="JADIMM010000028">
    <property type="protein sequence ID" value="MBO8457084.1"/>
    <property type="molecule type" value="Genomic_DNA"/>
</dbReference>
<evidence type="ECO:0000256" key="1">
    <source>
        <dbReference type="ARBA" id="ARBA00022737"/>
    </source>
</evidence>
<evidence type="ECO:0000259" key="5">
    <source>
        <dbReference type="PROSITE" id="PS50893"/>
    </source>
</evidence>
<dbReference type="PANTHER" id="PTHR19211:SF69">
    <property type="entry name" value="ATP-BINDING PROTEIN UUP"/>
    <property type="match status" value="1"/>
</dbReference>
<evidence type="ECO:0000313" key="6">
    <source>
        <dbReference type="EMBL" id="MBO8457084.1"/>
    </source>
</evidence>
<dbReference type="Gene3D" id="3.40.50.300">
    <property type="entry name" value="P-loop containing nucleotide triphosphate hydrolases"/>
    <property type="match status" value="2"/>
</dbReference>
<dbReference type="Pfam" id="PF00005">
    <property type="entry name" value="ABC_tran"/>
    <property type="match status" value="2"/>
</dbReference>
<proteinExistence type="predicted"/>
<comment type="caution">
    <text evidence="6">The sequence shown here is derived from an EMBL/GenBank/DDBJ whole genome shotgun (WGS) entry which is preliminary data.</text>
</comment>
<keyword evidence="2" id="KW-0547">Nucleotide-binding</keyword>
<dbReference type="GO" id="GO:0016887">
    <property type="term" value="F:ATP hydrolysis activity"/>
    <property type="evidence" value="ECO:0007669"/>
    <property type="project" value="InterPro"/>
</dbReference>
<accession>A0A9D9N1P6</accession>
<dbReference type="CDD" id="cd03221">
    <property type="entry name" value="ABCF_EF-3"/>
    <property type="match status" value="1"/>
</dbReference>
<feature type="region of interest" description="Disordered" evidence="4">
    <location>
        <begin position="240"/>
        <end position="283"/>
    </location>
</feature>
<dbReference type="Proteomes" id="UP000823638">
    <property type="component" value="Unassembled WGS sequence"/>
</dbReference>
<name>A0A9D9N1P6_9SPIR</name>
<evidence type="ECO:0000256" key="3">
    <source>
        <dbReference type="ARBA" id="ARBA00022840"/>
    </source>
</evidence>
<reference evidence="6" key="1">
    <citation type="submission" date="2020-10" db="EMBL/GenBank/DDBJ databases">
        <authorList>
            <person name="Gilroy R."/>
        </authorList>
    </citation>
    <scope>NUCLEOTIDE SEQUENCE</scope>
    <source>
        <strain evidence="6">10532</strain>
    </source>
</reference>
<dbReference type="PROSITE" id="PS50893">
    <property type="entry name" value="ABC_TRANSPORTER_2"/>
    <property type="match status" value="1"/>
</dbReference>
<organism evidence="6 7">
    <name type="scientific">Candidatus Gallitreponema excrementavium</name>
    <dbReference type="NCBI Taxonomy" id="2840840"/>
    <lineage>
        <taxon>Bacteria</taxon>
        <taxon>Pseudomonadati</taxon>
        <taxon>Spirochaetota</taxon>
        <taxon>Spirochaetia</taxon>
        <taxon>Spirochaetales</taxon>
        <taxon>Candidatus Gallitreponema</taxon>
    </lineage>
</organism>
<keyword evidence="1" id="KW-0677">Repeat</keyword>
<dbReference type="SMART" id="SM00382">
    <property type="entry name" value="AAA"/>
    <property type="match status" value="2"/>
</dbReference>
<dbReference type="InterPro" id="IPR003439">
    <property type="entry name" value="ABC_transporter-like_ATP-bd"/>
</dbReference>